<feature type="chain" id="PRO_5003994146" description="Gliding motility-associated C-terminal domain-containing protein" evidence="1">
    <location>
        <begin position="20"/>
        <end position="359"/>
    </location>
</feature>
<dbReference type="RefSeq" id="WP_009579233.1">
    <property type="nucleotide sequence ID" value="NZ_AMZN01000026.1"/>
</dbReference>
<sequence length="359" mass="38071">MKLLFSSILIAIFSFQAVAQLKIAPGTTMASAPGTEITTNASFFNEGELVLGNNTTLSIVGQGVIESINSIEIPQLIMSGSSYSLSGQWIISKALSLQSGTITPDASAQLTVGPGGTVIAENGAYVNGTLFHTGTGEKFYPIGVAGTYAPVTLHSVQGAGDLLLGIQAHTGSLGETTLPNNVQSASSNWHWEMHILGTFSGSTVTLPVLAGDEALLEGGNTQPVVLESNSDLTLITDLGNGLASDKTLVRSNKPAVGPFLLLGSKLILVPIIHNIITPNGDEKNDYLIIDAVEAYADSNEVIILDRWGNEVYRQENFRNFNAFDNPYDNSFDFLASGNYICILKYGNGQTLKQTITVLK</sequence>
<gene>
    <name evidence="2" type="ORF">C900_01791</name>
</gene>
<dbReference type="STRING" id="1237149.C900_01791"/>
<dbReference type="AlphaFoldDB" id="L8JYH1"/>
<keyword evidence="1" id="KW-0732">Signal</keyword>
<name>L8JYH1_9BACT</name>
<reference evidence="2 3" key="1">
    <citation type="submission" date="2012-12" db="EMBL/GenBank/DDBJ databases">
        <title>Genome assembly of Fulvivirga imtechensis AK7.</title>
        <authorList>
            <person name="Nupur N."/>
            <person name="Khatri I."/>
            <person name="Kumar R."/>
            <person name="Subramanian S."/>
            <person name="Pinnaka A."/>
        </authorList>
    </citation>
    <scope>NUCLEOTIDE SEQUENCE [LARGE SCALE GENOMIC DNA]</scope>
    <source>
        <strain evidence="2 3">AK7</strain>
    </source>
</reference>
<protein>
    <recommendedName>
        <fullName evidence="4">Gliding motility-associated C-terminal domain-containing protein</fullName>
    </recommendedName>
</protein>
<proteinExistence type="predicted"/>
<dbReference type="OrthoDB" id="1489185at2"/>
<keyword evidence="3" id="KW-1185">Reference proteome</keyword>
<dbReference type="Proteomes" id="UP000011135">
    <property type="component" value="Unassembled WGS sequence"/>
</dbReference>
<evidence type="ECO:0000313" key="3">
    <source>
        <dbReference type="Proteomes" id="UP000011135"/>
    </source>
</evidence>
<dbReference type="EMBL" id="AMZN01000026">
    <property type="protein sequence ID" value="ELR72237.1"/>
    <property type="molecule type" value="Genomic_DNA"/>
</dbReference>
<accession>L8JYH1</accession>
<evidence type="ECO:0000256" key="1">
    <source>
        <dbReference type="SAM" id="SignalP"/>
    </source>
</evidence>
<dbReference type="Pfam" id="PF13585">
    <property type="entry name" value="CHU_C"/>
    <property type="match status" value="1"/>
</dbReference>
<evidence type="ECO:0008006" key="4">
    <source>
        <dbReference type="Google" id="ProtNLM"/>
    </source>
</evidence>
<comment type="caution">
    <text evidence="2">The sequence shown here is derived from an EMBL/GenBank/DDBJ whole genome shotgun (WGS) entry which is preliminary data.</text>
</comment>
<evidence type="ECO:0000313" key="2">
    <source>
        <dbReference type="EMBL" id="ELR72237.1"/>
    </source>
</evidence>
<organism evidence="2 3">
    <name type="scientific">Fulvivirga imtechensis AK7</name>
    <dbReference type="NCBI Taxonomy" id="1237149"/>
    <lineage>
        <taxon>Bacteria</taxon>
        <taxon>Pseudomonadati</taxon>
        <taxon>Bacteroidota</taxon>
        <taxon>Cytophagia</taxon>
        <taxon>Cytophagales</taxon>
        <taxon>Fulvivirgaceae</taxon>
        <taxon>Fulvivirga</taxon>
    </lineage>
</organism>
<feature type="signal peptide" evidence="1">
    <location>
        <begin position="1"/>
        <end position="19"/>
    </location>
</feature>